<dbReference type="PANTHER" id="PTHR12049">
    <property type="entry name" value="PROTEIN ARGININE METHYLTRANSFERASE NDUFAF7, MITOCHONDRIAL"/>
    <property type="match status" value="1"/>
</dbReference>
<dbReference type="AlphaFoldDB" id="A0A8T9MUD5"/>
<protein>
    <submittedName>
        <fullName evidence="3">Class I SAM-dependent methyltransferase</fullName>
    </submittedName>
</protein>
<sequence>MTTASLPPPDAGAQAACDALCALIRAEAATQGILPFSRFMALALYHPQHGYYTGGAHKIGAGGDFVTAPELTPLFARTLAVQLAQLLPQTDGNVYEFGAGTGALAAQLLHALPEIRQYVIVEVSPDLAERQRAHIAAHAPEHAEKVVHLSRLPEHFDGIIIGNEVLDAMPVERVKRTADGGFRRIGVAWRGGKFVFEEQNLDDENLLQAAAHYFPPVPDYVSELHPEQHAFVRTLAEKLRRGGMIFLDYGFDAAQYYHPQRADGTLMGHHRHHSIHDPFFRIGLTDLTAHVNFTDIAQAGCDSGLDLIGYTTQARFLLNLGIAGIMAQAHPDPRSPDYIQAAAAVQVLTAPQEMGELFKVIAFGKNVDADWLGFTHGDLCHKL</sequence>
<dbReference type="Proteomes" id="UP000831534">
    <property type="component" value="Chromosome"/>
</dbReference>
<reference evidence="3" key="2">
    <citation type="submission" date="2024-09" db="EMBL/GenBank/DDBJ databases">
        <authorList>
            <person name="Veyrier F.J."/>
        </authorList>
    </citation>
    <scope>NUCLEOTIDE SEQUENCE</scope>
    <source>
        <strain evidence="3">17694</strain>
    </source>
</reference>
<gene>
    <name evidence="3" type="ORF">LVJ77_00210</name>
</gene>
<evidence type="ECO:0000256" key="1">
    <source>
        <dbReference type="ARBA" id="ARBA00022603"/>
    </source>
</evidence>
<dbReference type="KEGG" id="ckh:LVJ77_00210"/>
<proteinExistence type="predicted"/>
<dbReference type="EMBL" id="CP091521">
    <property type="protein sequence ID" value="UOP04851.1"/>
    <property type="molecule type" value="Genomic_DNA"/>
</dbReference>
<accession>A0A8T9MUD5</accession>
<dbReference type="Gene3D" id="3.40.50.12710">
    <property type="match status" value="1"/>
</dbReference>
<keyword evidence="4" id="KW-1185">Reference proteome</keyword>
<dbReference type="GO" id="GO:0035243">
    <property type="term" value="F:protein-arginine omega-N symmetric methyltransferase activity"/>
    <property type="evidence" value="ECO:0007669"/>
    <property type="project" value="TreeGrafter"/>
</dbReference>
<keyword evidence="1 3" id="KW-0489">Methyltransferase</keyword>
<reference evidence="3" key="1">
    <citation type="journal article" date="2022" name="Res Sq">
        <title>Evolution of multicellular longitudinally dividing oral cavity symbionts (Neisseriaceae).</title>
        <authorList>
            <person name="Nyongesa S."/>
            <person name="Weber P."/>
            <person name="Bernet E."/>
            <person name="Pullido F."/>
            <person name="Nieckarz M."/>
            <person name="Delaby M."/>
            <person name="Nieves C."/>
            <person name="Viehboeck T."/>
            <person name="Krause N."/>
            <person name="Rivera-Millot A."/>
            <person name="Nakamura A."/>
            <person name="Vischer N."/>
            <person name="VanNieuwenhze M."/>
            <person name="Brun Y."/>
            <person name="Cava F."/>
            <person name="Bulgheresi S."/>
            <person name="Veyrier F."/>
        </authorList>
    </citation>
    <scope>NUCLEOTIDE SEQUENCE</scope>
    <source>
        <strain evidence="3">17694</strain>
    </source>
</reference>
<dbReference type="RefSeq" id="WP_027008942.1">
    <property type="nucleotide sequence ID" value="NZ_CP091521.1"/>
</dbReference>
<evidence type="ECO:0000313" key="3">
    <source>
        <dbReference type="EMBL" id="UOP04851.1"/>
    </source>
</evidence>
<evidence type="ECO:0000256" key="2">
    <source>
        <dbReference type="ARBA" id="ARBA00022679"/>
    </source>
</evidence>
<dbReference type="SUPFAM" id="SSF53335">
    <property type="entry name" value="S-adenosyl-L-methionine-dependent methyltransferases"/>
    <property type="match status" value="1"/>
</dbReference>
<organism evidence="3 4">
    <name type="scientific">Conchiformibius kuhniae</name>
    <dbReference type="NCBI Taxonomy" id="211502"/>
    <lineage>
        <taxon>Bacteria</taxon>
        <taxon>Pseudomonadati</taxon>
        <taxon>Pseudomonadota</taxon>
        <taxon>Betaproteobacteria</taxon>
        <taxon>Neisseriales</taxon>
        <taxon>Neisseriaceae</taxon>
        <taxon>Conchiformibius</taxon>
    </lineage>
</organism>
<keyword evidence="2" id="KW-0808">Transferase</keyword>
<dbReference type="InterPro" id="IPR003788">
    <property type="entry name" value="NDUFAF7"/>
</dbReference>
<dbReference type="GO" id="GO:0032259">
    <property type="term" value="P:methylation"/>
    <property type="evidence" value="ECO:0007669"/>
    <property type="project" value="UniProtKB-KW"/>
</dbReference>
<dbReference type="InterPro" id="IPR029063">
    <property type="entry name" value="SAM-dependent_MTases_sf"/>
</dbReference>
<dbReference type="Pfam" id="PF02636">
    <property type="entry name" value="Methyltransf_28"/>
    <property type="match status" value="1"/>
</dbReference>
<name>A0A8T9MUD5_9NEIS</name>
<dbReference type="PANTHER" id="PTHR12049:SF7">
    <property type="entry name" value="PROTEIN ARGININE METHYLTRANSFERASE NDUFAF7, MITOCHONDRIAL"/>
    <property type="match status" value="1"/>
</dbReference>
<evidence type="ECO:0000313" key="4">
    <source>
        <dbReference type="Proteomes" id="UP000831534"/>
    </source>
</evidence>
<dbReference type="InterPro" id="IPR038375">
    <property type="entry name" value="NDUFAF7_sf"/>
</dbReference>